<evidence type="ECO:0000256" key="1">
    <source>
        <dbReference type="SAM" id="SignalP"/>
    </source>
</evidence>
<comment type="caution">
    <text evidence="2">The sequence shown here is derived from an EMBL/GenBank/DDBJ whole genome shotgun (WGS) entry which is preliminary data.</text>
</comment>
<dbReference type="Proteomes" id="UP001595807">
    <property type="component" value="Unassembled WGS sequence"/>
</dbReference>
<evidence type="ECO:0000313" key="3">
    <source>
        <dbReference type="Proteomes" id="UP001595807"/>
    </source>
</evidence>
<sequence>MKFKKSISLGMTILALAQITAPAATVLANENVDSVQSELVTQTTVMSNEAKDALVRDVMTNHPTVSESFIREAIELQLRGDYSIPGADLSTTAFRSAWQGITVDQMGALIDTAIGTALGAGVGGLAAAIKSSGKEAAKSALKTALVKYGLIGTVISQPLLDFALNLISPGHHIATYWDQHDAVPNNGRINF</sequence>
<accession>A0ABV8CWE8</accession>
<proteinExistence type="predicted"/>
<keyword evidence="1" id="KW-0732">Signal</keyword>
<reference evidence="3" key="1">
    <citation type="journal article" date="2019" name="Int. J. Syst. Evol. Microbiol.">
        <title>The Global Catalogue of Microorganisms (GCM) 10K type strain sequencing project: providing services to taxonomists for standard genome sequencing and annotation.</title>
        <authorList>
            <consortium name="The Broad Institute Genomics Platform"/>
            <consortium name="The Broad Institute Genome Sequencing Center for Infectious Disease"/>
            <person name="Wu L."/>
            <person name="Ma J."/>
        </authorList>
    </citation>
    <scope>NUCLEOTIDE SEQUENCE [LARGE SCALE GENOMIC DNA]</scope>
    <source>
        <strain evidence="3">CCUG 67170</strain>
    </source>
</reference>
<evidence type="ECO:0000313" key="2">
    <source>
        <dbReference type="EMBL" id="MFC3928243.1"/>
    </source>
</evidence>
<feature type="signal peptide" evidence="1">
    <location>
        <begin position="1"/>
        <end position="23"/>
    </location>
</feature>
<keyword evidence="3" id="KW-1185">Reference proteome</keyword>
<protein>
    <submittedName>
        <fullName evidence="2">Uncharacterized protein</fullName>
    </submittedName>
</protein>
<feature type="chain" id="PRO_5045730835" evidence="1">
    <location>
        <begin position="24"/>
        <end position="191"/>
    </location>
</feature>
<name>A0ABV8CWE8_9STRE</name>
<dbReference type="RefSeq" id="WP_380426617.1">
    <property type="nucleotide sequence ID" value="NZ_JBHRZV010000049.1"/>
</dbReference>
<organism evidence="2 3">
    <name type="scientific">Streptococcus caprae</name>
    <dbReference type="NCBI Taxonomy" id="1640501"/>
    <lineage>
        <taxon>Bacteria</taxon>
        <taxon>Bacillati</taxon>
        <taxon>Bacillota</taxon>
        <taxon>Bacilli</taxon>
        <taxon>Lactobacillales</taxon>
        <taxon>Streptococcaceae</taxon>
        <taxon>Streptococcus</taxon>
    </lineage>
</organism>
<dbReference type="EMBL" id="JBHRZV010000049">
    <property type="protein sequence ID" value="MFC3928243.1"/>
    <property type="molecule type" value="Genomic_DNA"/>
</dbReference>
<gene>
    <name evidence="2" type="ORF">ACFORF_06630</name>
</gene>